<accession>A0AAT9GKM7</accession>
<reference evidence="1" key="1">
    <citation type="submission" date="2024-02" db="EMBL/GenBank/DDBJ databases">
        <title>Sediminibacterium planktonica sp. nov. and Sediminibacterium longus sp. nov., isolated from surface lake and river water.</title>
        <authorList>
            <person name="Watanabe K."/>
            <person name="Takemine S."/>
            <person name="Ishii Y."/>
            <person name="Ogata Y."/>
            <person name="Shindo C."/>
            <person name="Suda W."/>
        </authorList>
    </citation>
    <scope>NUCLEOTIDE SEQUENCE</scope>
    <source>
        <strain evidence="1">KACHI17</strain>
    </source>
</reference>
<dbReference type="RefSeq" id="WP_353548693.1">
    <property type="nucleotide sequence ID" value="NZ_AP029612.1"/>
</dbReference>
<name>A0AAT9GKM7_9BACT</name>
<gene>
    <name evidence="1" type="ORF">KACHI17_19380</name>
</gene>
<sequence>MARKRWTPQEEVTDSLLKFREKRKWQLAYRRYVLEGAPSEFYAPYFGLSASTLRRWFEIQFTDGLGWDNFGTHWQFDHIVPAAYFDYSAEEDLKLCWSFINLRVEPIDQHKNRGNRIDVISVRPYFQKLYEQTGFFLCQKMLDKIATLEISEIESSPSIEAFIIENKTALEQITQLTREEFARYNAGMSIEDLLLEREILKKFS</sequence>
<evidence type="ECO:0000313" key="1">
    <source>
        <dbReference type="EMBL" id="BFG71057.1"/>
    </source>
</evidence>
<proteinExistence type="predicted"/>
<dbReference type="AlphaFoldDB" id="A0AAT9GKM7"/>
<organism evidence="1">
    <name type="scientific">Sediminibacterium sp. KACHI17</name>
    <dbReference type="NCBI Taxonomy" id="1751071"/>
    <lineage>
        <taxon>Bacteria</taxon>
        <taxon>Pseudomonadati</taxon>
        <taxon>Bacteroidota</taxon>
        <taxon>Chitinophagia</taxon>
        <taxon>Chitinophagales</taxon>
        <taxon>Chitinophagaceae</taxon>
        <taxon>Sediminibacterium</taxon>
    </lineage>
</organism>
<protein>
    <recommendedName>
        <fullName evidence="2">HNH endonuclease</fullName>
    </recommendedName>
</protein>
<evidence type="ECO:0008006" key="2">
    <source>
        <dbReference type="Google" id="ProtNLM"/>
    </source>
</evidence>
<dbReference type="EMBL" id="AP029612">
    <property type="protein sequence ID" value="BFG71057.1"/>
    <property type="molecule type" value="Genomic_DNA"/>
</dbReference>